<evidence type="ECO:0000313" key="5">
    <source>
        <dbReference type="EMBL" id="HIT85401.1"/>
    </source>
</evidence>
<dbReference type="EMBL" id="DVLU01000055">
    <property type="protein sequence ID" value="HIT85401.1"/>
    <property type="molecule type" value="Genomic_DNA"/>
</dbReference>
<dbReference type="Pfam" id="PF13205">
    <property type="entry name" value="Big_5"/>
    <property type="match status" value="1"/>
</dbReference>
<comment type="caution">
    <text evidence="5">The sequence shown here is derived from an EMBL/GenBank/DDBJ whole genome shotgun (WGS) entry which is preliminary data.</text>
</comment>
<feature type="domain" description="SbsA Ig-like" evidence="4">
    <location>
        <begin position="1167"/>
        <end position="1251"/>
    </location>
</feature>
<feature type="region of interest" description="Disordered" evidence="2">
    <location>
        <begin position="536"/>
        <end position="574"/>
    </location>
</feature>
<evidence type="ECO:0000259" key="4">
    <source>
        <dbReference type="Pfam" id="PF13205"/>
    </source>
</evidence>
<evidence type="ECO:0000313" key="6">
    <source>
        <dbReference type="Proteomes" id="UP000824165"/>
    </source>
</evidence>
<dbReference type="InterPro" id="IPR013320">
    <property type="entry name" value="ConA-like_dom_sf"/>
</dbReference>
<protein>
    <submittedName>
        <fullName evidence="5">Ig-like domain-containing protein</fullName>
    </submittedName>
</protein>
<feature type="compositionally biased region" description="Pro residues" evidence="2">
    <location>
        <begin position="259"/>
        <end position="272"/>
    </location>
</feature>
<feature type="chain" id="PRO_5039369446" evidence="3">
    <location>
        <begin position="22"/>
        <end position="1366"/>
    </location>
</feature>
<dbReference type="Gene3D" id="2.60.40.1220">
    <property type="match status" value="1"/>
</dbReference>
<dbReference type="SUPFAM" id="SSF49899">
    <property type="entry name" value="Concanavalin A-like lectins/glucanases"/>
    <property type="match status" value="1"/>
</dbReference>
<name>A0A9D1H3Y3_9FIRM</name>
<gene>
    <name evidence="5" type="ORF">IAA60_05790</name>
</gene>
<feature type="signal peptide" evidence="3">
    <location>
        <begin position="1"/>
        <end position="21"/>
    </location>
</feature>
<keyword evidence="1 3" id="KW-0732">Signal</keyword>
<proteinExistence type="predicted"/>
<accession>A0A9D1H3Y3</accession>
<reference evidence="5" key="2">
    <citation type="journal article" date="2021" name="PeerJ">
        <title>Extensive microbial diversity within the chicken gut microbiome revealed by metagenomics and culture.</title>
        <authorList>
            <person name="Gilroy R."/>
            <person name="Ravi A."/>
            <person name="Getino M."/>
            <person name="Pursley I."/>
            <person name="Horton D.L."/>
            <person name="Alikhan N.F."/>
            <person name="Baker D."/>
            <person name="Gharbi K."/>
            <person name="Hall N."/>
            <person name="Watson M."/>
            <person name="Adriaenssens E.M."/>
            <person name="Foster-Nyarko E."/>
            <person name="Jarju S."/>
            <person name="Secka A."/>
            <person name="Antonio M."/>
            <person name="Oren A."/>
            <person name="Chaudhuri R.R."/>
            <person name="La Ragione R."/>
            <person name="Hildebrand F."/>
            <person name="Pallen M.J."/>
        </authorList>
    </citation>
    <scope>NUCLEOTIDE SEQUENCE</scope>
    <source>
        <strain evidence="5">CHK181-108</strain>
    </source>
</reference>
<evidence type="ECO:0000256" key="3">
    <source>
        <dbReference type="SAM" id="SignalP"/>
    </source>
</evidence>
<organism evidence="5 6">
    <name type="scientific">Candidatus Ornithomonoglobus intestinigallinarum</name>
    <dbReference type="NCBI Taxonomy" id="2840894"/>
    <lineage>
        <taxon>Bacteria</taxon>
        <taxon>Bacillati</taxon>
        <taxon>Bacillota</taxon>
        <taxon>Clostridia</taxon>
        <taxon>Candidatus Ornithomonoglobus</taxon>
    </lineage>
</organism>
<reference evidence="5" key="1">
    <citation type="submission" date="2020-10" db="EMBL/GenBank/DDBJ databases">
        <authorList>
            <person name="Gilroy R."/>
        </authorList>
    </citation>
    <scope>NUCLEOTIDE SEQUENCE</scope>
    <source>
        <strain evidence="5">CHK181-108</strain>
    </source>
</reference>
<feature type="region of interest" description="Disordered" evidence="2">
    <location>
        <begin position="250"/>
        <end position="279"/>
    </location>
</feature>
<feature type="compositionally biased region" description="Low complexity" evidence="2">
    <location>
        <begin position="550"/>
        <end position="560"/>
    </location>
</feature>
<evidence type="ECO:0000256" key="1">
    <source>
        <dbReference type="ARBA" id="ARBA00022729"/>
    </source>
</evidence>
<dbReference type="InterPro" id="IPR014755">
    <property type="entry name" value="Cu-Rt/internalin_Ig-like"/>
</dbReference>
<sequence>MKVKKLLSGLTALAIAATSFAAMTLNVGAAVPESVYIGYSEIYPGQYMNSNQEILEGDNYTVGEDDCAAYLSPEGVLTLGGAMTVYEGRYSNVWGAVAADSGEDLNIDLLPNADVKLVSASYSGMYAYRAPINIGGEGKLSIETKDSSKGGLLFYRSGGVVPHITITDGANVTITGTKGIAFDGSVDPDANLYVTNGAVLTIDVEGAAFAKAPVIEDGSAVLVGTSEADAAAWDNSMPLTSYSYVKITAPGGSAEPDPEPTPDIPVVTPSPTPTATATTEPGEVTEVENPTPWIGVQAARDKTVEWYYNDHYLMDDGNHYNKNETPYPDFVKGMETMYFTTENALAEFNKDVTIYGVSSELSKYYGSGIASDFANDKDLVIHLNNGVNVTIDATDRGSSNYLYGLYLTGHLIIEGSGTLTIKSDGGTSDSAALCVFNGKDVQGSGDVTIKDNVKLILENNEANGYGINVYGLGAGDIKIEDNASVEATGGLSAISKAPVISGEQKIYVGSSAADAAEWDGETDISTYKYVNITSESVEPAPSTPTPSPTPTATATAAPTEAPTPEPSPENVPDSGVVVFDDYEYLRTYDWGNYPNIAPMRKANGGIYQNVFRLKVDIGSDGHGKVLNSDTTISDAVGFYYSIKDHYGLSKEYNINEGRLIISSDWYVPGNMEYLNNGETASVYMTSYTSDGWAGTASDGRAHLYRIVVPSGASQAQIYFNDQSNPANNVLTSSATNTVNLEFDKWYNVETVIDYDAGTVSYYVDGVWAAASNAVPDDVLKCFTMAYMQLAKSGKANSTTENPVIFSMDNFKIEHDSPELEAKISEVGSNYAEVEFARPIDLKNGITASLAALDGSASIAASSYEQTGYNTVKFNFDGVIESGRSYELVFDGDVRAAYGDGKIAAGSGVIFAAPAAKQTTELINLDFDDNSIGNAVLTHQNADNTAFVDEAERTGDYASVEDGVLVYDHYMDVSGEERNGLKFPFKDGMTVDKGVITVEFDAAVRGDASRTRAMYGLYDPNKTDVSWSSATVFGGISPYDGNRMSFAKSSADYRTRTAADSSMEATVALLKEGDMHHYKYEIDLDTNTYKIYYDGSLVEELDYFPGGAADNSFDAFVMSGLYYSEASGDRGQTFLLLDNLKVTAETSSPAVSGVSFVKYDNSEAPYAREVSSGTKQIKIAFTKAMAQSVTDCITIDGLTADDYSVSYDNNTAVIDLAKYLAPSTSYTLRISAGAQAADGGTIGAAAAYIFTTDSGEVIYNKPVIKVNGEAVSELPEIADGDIVTAELTVINTTGETAKCWMSLAGYDGENCMTSIKPLEASAEPSKTSVIVLTADTAAVKDAERLGTFVFDGLSALRPLTECTKVSK</sequence>
<dbReference type="Proteomes" id="UP000824165">
    <property type="component" value="Unassembled WGS sequence"/>
</dbReference>
<dbReference type="InterPro" id="IPR032812">
    <property type="entry name" value="SbsA_Ig"/>
</dbReference>
<evidence type="ECO:0000256" key="2">
    <source>
        <dbReference type="SAM" id="MobiDB-lite"/>
    </source>
</evidence>